<evidence type="ECO:0000256" key="4">
    <source>
        <dbReference type="ARBA" id="ARBA00022989"/>
    </source>
</evidence>
<dbReference type="InterPro" id="IPR006876">
    <property type="entry name" value="LMBR1-like_membr_prot"/>
</dbReference>
<feature type="region of interest" description="Disordered" evidence="6">
    <location>
        <begin position="379"/>
        <end position="482"/>
    </location>
</feature>
<comment type="subcellular location">
    <subcellularLocation>
        <location evidence="1">Membrane</location>
        <topology evidence="1">Multi-pass membrane protein</topology>
    </subcellularLocation>
</comment>
<keyword evidence="5 7" id="KW-0472">Membrane</keyword>
<dbReference type="PANTHER" id="PTHR21355">
    <property type="entry name" value="G-PROTEIN COUPLED RECEPTOR-ASSOCIATED PROTEIN LMBRD2"/>
    <property type="match status" value="1"/>
</dbReference>
<dbReference type="Proteomes" id="UP001212841">
    <property type="component" value="Unassembled WGS sequence"/>
</dbReference>
<evidence type="ECO:0000313" key="8">
    <source>
        <dbReference type="EMBL" id="KAJ3035270.1"/>
    </source>
</evidence>
<keyword evidence="9" id="KW-1185">Reference proteome</keyword>
<feature type="compositionally biased region" description="Low complexity" evidence="6">
    <location>
        <begin position="459"/>
        <end position="470"/>
    </location>
</feature>
<proteinExistence type="inferred from homology"/>
<comment type="caution">
    <text evidence="8">The sequence shown here is derived from an EMBL/GenBank/DDBJ whole genome shotgun (WGS) entry which is preliminary data.</text>
</comment>
<keyword evidence="4 7" id="KW-1133">Transmembrane helix</keyword>
<feature type="transmembrane region" description="Helical" evidence="7">
    <location>
        <begin position="233"/>
        <end position="255"/>
    </location>
</feature>
<feature type="compositionally biased region" description="Gly residues" evidence="6">
    <location>
        <begin position="471"/>
        <end position="482"/>
    </location>
</feature>
<name>A0AAD5S2V4_9FUNG</name>
<feature type="transmembrane region" description="Helical" evidence="7">
    <location>
        <begin position="276"/>
        <end position="295"/>
    </location>
</feature>
<evidence type="ECO:0000256" key="6">
    <source>
        <dbReference type="SAM" id="MobiDB-lite"/>
    </source>
</evidence>
<feature type="transmembrane region" description="Helical" evidence="7">
    <location>
        <begin position="6"/>
        <end position="28"/>
    </location>
</feature>
<dbReference type="PANTHER" id="PTHR21355:SF0">
    <property type="entry name" value="G-PROTEIN COUPLED RECEPTOR-ASSOCIATED PROTEIN LMBRD2"/>
    <property type="match status" value="1"/>
</dbReference>
<feature type="non-terminal residue" evidence="8">
    <location>
        <position position="482"/>
    </location>
</feature>
<gene>
    <name evidence="8" type="primary">LMBRD2</name>
    <name evidence="8" type="ORF">HK097_004250</name>
</gene>
<dbReference type="EMBL" id="JADGJD010002067">
    <property type="protein sequence ID" value="KAJ3035270.1"/>
    <property type="molecule type" value="Genomic_DNA"/>
</dbReference>
<feature type="transmembrane region" description="Helical" evidence="7">
    <location>
        <begin position="326"/>
        <end position="344"/>
    </location>
</feature>
<dbReference type="Pfam" id="PF04791">
    <property type="entry name" value="LMBR1"/>
    <property type="match status" value="1"/>
</dbReference>
<sequence>MAAANAWGLLLSTVMLGYGLVEVPRGLWYDANVARCLRYLEFRAPKVKEAMVDAEADLYEAAREIAVASKKVDFDDPLRPFVDRLMEKCPLSLEERSFHEDAEEVNHITADYLRQLHERIIYAVKMNNRSQAQYRFLIQKAFKYQDILANYTKPDRRFKSIVVRVRDDKLKDQKLQALWWWYTWIRPISLRALSVLLTLASLTLIWSESTFQIERPILSVPALILSNDDVGNAVLQIVSWCFIIYMCACAYSTLFKVNYFDIHQLVPEHHSDEGSMLFIGSYLCKLTFPLCYNFLNMTRDDNNSIFVRYQGHAVNLTALLGEGYNTWLPLLVLIISVITLLNLHGRIMRMLKLKVYFDTKANVNDLDISEGRGIIDQERGVEERKGRGGAPTIDYSAQGLEAGGRSTRRPGAARSANVNELLAKYKNKSRGGSARSSEEPLNLGRSDSNESANLGAGVLGSKKSSPLKGSGLFGMFGGGDGA</sequence>
<comment type="similarity">
    <text evidence="2">Belongs to the LIMR family.</text>
</comment>
<dbReference type="AlphaFoldDB" id="A0AAD5S2V4"/>
<reference evidence="8" key="1">
    <citation type="submission" date="2020-05" db="EMBL/GenBank/DDBJ databases">
        <title>Phylogenomic resolution of chytrid fungi.</title>
        <authorList>
            <person name="Stajich J.E."/>
            <person name="Amses K."/>
            <person name="Simmons R."/>
            <person name="Seto K."/>
            <person name="Myers J."/>
            <person name="Bonds A."/>
            <person name="Quandt C.A."/>
            <person name="Barry K."/>
            <person name="Liu P."/>
            <person name="Grigoriev I."/>
            <person name="Longcore J.E."/>
            <person name="James T.Y."/>
        </authorList>
    </citation>
    <scope>NUCLEOTIDE SEQUENCE</scope>
    <source>
        <strain evidence="8">JEL0318</strain>
    </source>
</reference>
<dbReference type="InterPro" id="IPR051584">
    <property type="entry name" value="GPCR-associated_LMBR1"/>
</dbReference>
<evidence type="ECO:0000313" key="9">
    <source>
        <dbReference type="Proteomes" id="UP001212841"/>
    </source>
</evidence>
<protein>
    <submittedName>
        <fullName evidence="8">LMBR1 domain-containing protein 2</fullName>
    </submittedName>
</protein>
<evidence type="ECO:0000256" key="5">
    <source>
        <dbReference type="ARBA" id="ARBA00023136"/>
    </source>
</evidence>
<evidence type="ECO:0000256" key="2">
    <source>
        <dbReference type="ARBA" id="ARBA00010487"/>
    </source>
</evidence>
<accession>A0AAD5S2V4</accession>
<evidence type="ECO:0000256" key="7">
    <source>
        <dbReference type="SAM" id="Phobius"/>
    </source>
</evidence>
<evidence type="ECO:0000256" key="1">
    <source>
        <dbReference type="ARBA" id="ARBA00004141"/>
    </source>
</evidence>
<organism evidence="8 9">
    <name type="scientific">Rhizophlyctis rosea</name>
    <dbReference type="NCBI Taxonomy" id="64517"/>
    <lineage>
        <taxon>Eukaryota</taxon>
        <taxon>Fungi</taxon>
        <taxon>Fungi incertae sedis</taxon>
        <taxon>Chytridiomycota</taxon>
        <taxon>Chytridiomycota incertae sedis</taxon>
        <taxon>Chytridiomycetes</taxon>
        <taxon>Rhizophlyctidales</taxon>
        <taxon>Rhizophlyctidaceae</taxon>
        <taxon>Rhizophlyctis</taxon>
    </lineage>
</organism>
<keyword evidence="3 7" id="KW-0812">Transmembrane</keyword>
<evidence type="ECO:0000256" key="3">
    <source>
        <dbReference type="ARBA" id="ARBA00022692"/>
    </source>
</evidence>
<dbReference type="GO" id="GO:0016020">
    <property type="term" value="C:membrane"/>
    <property type="evidence" value="ECO:0007669"/>
    <property type="project" value="UniProtKB-SubCell"/>
</dbReference>